<dbReference type="InterPro" id="IPR054350">
    <property type="entry name" value="PurT/PurK_preATP-grasp"/>
</dbReference>
<dbReference type="Pfam" id="PF02222">
    <property type="entry name" value="ATP-grasp"/>
    <property type="match status" value="1"/>
</dbReference>
<feature type="binding site" evidence="4">
    <location>
        <position position="148"/>
    </location>
    <ligand>
        <name>ATP</name>
        <dbReference type="ChEBI" id="CHEBI:30616"/>
    </ligand>
</feature>
<dbReference type="Gene3D" id="3.40.50.20">
    <property type="match status" value="1"/>
</dbReference>
<comment type="function">
    <text evidence="4">Catalyzes the ATP-dependent conversion of 5-aminoimidazole ribonucleotide (AIR) and HCO(3)(-) to N5-carboxyaminoimidazole ribonucleotide (N5-CAIR).</text>
</comment>
<gene>
    <name evidence="4 5" type="primary">purK</name>
    <name evidence="7" type="ORF">GCM10022402_32180</name>
</gene>
<dbReference type="RefSeq" id="WP_425567559.1">
    <property type="nucleotide sequence ID" value="NZ_BAABDD010000015.1"/>
</dbReference>
<dbReference type="NCBIfam" id="TIGR01161">
    <property type="entry name" value="purK"/>
    <property type="match status" value="1"/>
</dbReference>
<evidence type="ECO:0000259" key="6">
    <source>
        <dbReference type="PROSITE" id="PS50975"/>
    </source>
</evidence>
<dbReference type="InterPro" id="IPR016185">
    <property type="entry name" value="PreATP-grasp_dom_sf"/>
</dbReference>
<evidence type="ECO:0000256" key="3">
    <source>
        <dbReference type="ARBA" id="ARBA00022840"/>
    </source>
</evidence>
<accession>A0ABP7FX20</accession>
<keyword evidence="2 4" id="KW-0658">Purine biosynthesis</keyword>
<comment type="pathway">
    <text evidence="4 5">Purine metabolism; IMP biosynthesis via de novo pathway; 5-amino-1-(5-phospho-D-ribosyl)imidazole-4-carboxylate from 5-amino-1-(5-phospho-D-ribosyl)imidazole (N5-CAIR route): step 1/2.</text>
</comment>
<keyword evidence="8" id="KW-1185">Reference proteome</keyword>
<dbReference type="PROSITE" id="PS50975">
    <property type="entry name" value="ATP_GRASP"/>
    <property type="match status" value="1"/>
</dbReference>
<evidence type="ECO:0000313" key="8">
    <source>
        <dbReference type="Proteomes" id="UP001500908"/>
    </source>
</evidence>
<dbReference type="InterPro" id="IPR011761">
    <property type="entry name" value="ATP-grasp"/>
</dbReference>
<evidence type="ECO:0000256" key="2">
    <source>
        <dbReference type="ARBA" id="ARBA00022755"/>
    </source>
</evidence>
<dbReference type="PANTHER" id="PTHR11609:SF5">
    <property type="entry name" value="PHOSPHORIBOSYLAMINOIMIDAZOLE CARBOXYLASE"/>
    <property type="match status" value="1"/>
</dbReference>
<dbReference type="NCBIfam" id="NF004679">
    <property type="entry name" value="PRK06019.1-5"/>
    <property type="match status" value="1"/>
</dbReference>
<feature type="binding site" evidence="4">
    <location>
        <position position="193"/>
    </location>
    <ligand>
        <name>ATP</name>
        <dbReference type="ChEBI" id="CHEBI:30616"/>
    </ligand>
</feature>
<dbReference type="SUPFAM" id="SSF51246">
    <property type="entry name" value="Rudiment single hybrid motif"/>
    <property type="match status" value="1"/>
</dbReference>
<feature type="binding site" evidence="4">
    <location>
        <begin position="185"/>
        <end position="188"/>
    </location>
    <ligand>
        <name>ATP</name>
        <dbReference type="ChEBI" id="CHEBI:30616"/>
    </ligand>
</feature>
<dbReference type="EC" id="6.3.4.18" evidence="4 5"/>
<comment type="similarity">
    <text evidence="4 5">Belongs to the PurK/PurT family.</text>
</comment>
<comment type="function">
    <text evidence="5">Catalyzes the ATP-dependent conversion of 5-aminoimidazole ribonucleotide (AIR) and HCO(3)- to N5-carboxyaminoimidazole ribonucleotide (N5-CAIR).</text>
</comment>
<dbReference type="InterPro" id="IPR003135">
    <property type="entry name" value="ATP-grasp_carboxylate-amine"/>
</dbReference>
<evidence type="ECO:0000256" key="4">
    <source>
        <dbReference type="HAMAP-Rule" id="MF_01928"/>
    </source>
</evidence>
<dbReference type="InterPro" id="IPR013815">
    <property type="entry name" value="ATP_grasp_subdomain_1"/>
</dbReference>
<feature type="binding site" evidence="4">
    <location>
        <begin position="270"/>
        <end position="271"/>
    </location>
    <ligand>
        <name>ATP</name>
        <dbReference type="ChEBI" id="CHEBI:30616"/>
    </ligand>
</feature>
<sequence length="385" mass="41457">MSERNRPLPSVGMVGGGQLARMTHQAGIALGVNFRVLAGSATDSAALVCADVQLGDDKSAADLLTFAKSCDVLTFDHEHVPDPVLRELEAAGATVRPSRDTLRYAQDKLRMRTRAEELGAPCPRWRAVTTLAQVETFARNSGWPVVLKAARGGYDGKGVWVVDSAEQAGVVVDRAAREQVPLLVEEQVAFTRELAVQVARSPYGQLAVYPVVETVQRDGICHEVVAPAPGLDEEKAMRAQELAIDLAHALDVVGMLAVELFETPEGVIVNELAMRPHNSGHWTIEGAHTSQFEQHLRAVLDLPLGSPAPTAPTTVMANVLGGTDPDVYGRYIHVMAKDPAVKVHFYGKQVRPGRKIGHVTVTGDDPTDLLARARDAAAYLRGEPQ</sequence>
<dbReference type="SUPFAM" id="SSF56059">
    <property type="entry name" value="Glutathione synthetase ATP-binding domain-like"/>
    <property type="match status" value="1"/>
</dbReference>
<dbReference type="Gene3D" id="3.30.470.20">
    <property type="entry name" value="ATP-grasp fold, B domain"/>
    <property type="match status" value="1"/>
</dbReference>
<dbReference type="InterPro" id="IPR011054">
    <property type="entry name" value="Rudment_hybrid_motif"/>
</dbReference>
<keyword evidence="4 5" id="KW-0436">Ligase</keyword>
<organism evidence="7 8">
    <name type="scientific">Salinactinospora qingdaonensis</name>
    <dbReference type="NCBI Taxonomy" id="702744"/>
    <lineage>
        <taxon>Bacteria</taxon>
        <taxon>Bacillati</taxon>
        <taxon>Actinomycetota</taxon>
        <taxon>Actinomycetes</taxon>
        <taxon>Streptosporangiales</taxon>
        <taxon>Nocardiopsidaceae</taxon>
        <taxon>Salinactinospora</taxon>
    </lineage>
</organism>
<evidence type="ECO:0000256" key="1">
    <source>
        <dbReference type="ARBA" id="ARBA00022741"/>
    </source>
</evidence>
<evidence type="ECO:0000313" key="7">
    <source>
        <dbReference type="EMBL" id="GAA3750577.1"/>
    </source>
</evidence>
<comment type="catalytic activity">
    <reaction evidence="4 5">
        <text>5-amino-1-(5-phospho-beta-D-ribosyl)imidazole + hydrogencarbonate + ATP = 5-carboxyamino-1-(5-phospho-D-ribosyl)imidazole + ADP + phosphate + 2 H(+)</text>
        <dbReference type="Rhea" id="RHEA:19317"/>
        <dbReference type="ChEBI" id="CHEBI:15378"/>
        <dbReference type="ChEBI" id="CHEBI:17544"/>
        <dbReference type="ChEBI" id="CHEBI:30616"/>
        <dbReference type="ChEBI" id="CHEBI:43474"/>
        <dbReference type="ChEBI" id="CHEBI:58730"/>
        <dbReference type="ChEBI" id="CHEBI:137981"/>
        <dbReference type="ChEBI" id="CHEBI:456216"/>
        <dbReference type="EC" id="6.3.4.18"/>
    </reaction>
</comment>
<dbReference type="Gene3D" id="3.30.1490.20">
    <property type="entry name" value="ATP-grasp fold, A domain"/>
    <property type="match status" value="1"/>
</dbReference>
<dbReference type="PANTHER" id="PTHR11609">
    <property type="entry name" value="PURINE BIOSYNTHESIS PROTEIN 6/7, PUR6/7"/>
    <property type="match status" value="1"/>
</dbReference>
<evidence type="ECO:0000256" key="5">
    <source>
        <dbReference type="RuleBase" id="RU361200"/>
    </source>
</evidence>
<comment type="subunit">
    <text evidence="4 5">Homodimer.</text>
</comment>
<keyword evidence="1 4" id="KW-0547">Nucleotide-binding</keyword>
<name>A0ABP7FX20_9ACTN</name>
<proteinExistence type="inferred from homology"/>
<keyword evidence="3 4" id="KW-0067">ATP-binding</keyword>
<dbReference type="HAMAP" id="MF_01928">
    <property type="entry name" value="PurK"/>
    <property type="match status" value="1"/>
</dbReference>
<dbReference type="InterPro" id="IPR005875">
    <property type="entry name" value="PurK"/>
</dbReference>
<comment type="caution">
    <text evidence="4">Lacks conserved residue(s) required for the propagation of feature annotation.</text>
</comment>
<dbReference type="Pfam" id="PF17769">
    <property type="entry name" value="PurK_C"/>
    <property type="match status" value="1"/>
</dbReference>
<dbReference type="NCBIfam" id="NF004680">
    <property type="entry name" value="PRK06019.1-6"/>
    <property type="match status" value="1"/>
</dbReference>
<feature type="binding site" evidence="4">
    <location>
        <position position="108"/>
    </location>
    <ligand>
        <name>ATP</name>
        <dbReference type="ChEBI" id="CHEBI:30616"/>
    </ligand>
</feature>
<comment type="caution">
    <text evidence="7">The sequence shown here is derived from an EMBL/GenBank/DDBJ whole genome shotgun (WGS) entry which is preliminary data.</text>
</comment>
<dbReference type="Proteomes" id="UP001500908">
    <property type="component" value="Unassembled WGS sequence"/>
</dbReference>
<reference evidence="8" key="1">
    <citation type="journal article" date="2019" name="Int. J. Syst. Evol. Microbiol.">
        <title>The Global Catalogue of Microorganisms (GCM) 10K type strain sequencing project: providing services to taxonomists for standard genome sequencing and annotation.</title>
        <authorList>
            <consortium name="The Broad Institute Genomics Platform"/>
            <consortium name="The Broad Institute Genome Sequencing Center for Infectious Disease"/>
            <person name="Wu L."/>
            <person name="Ma J."/>
        </authorList>
    </citation>
    <scope>NUCLEOTIDE SEQUENCE [LARGE SCALE GENOMIC DNA]</scope>
    <source>
        <strain evidence="8">JCM 17137</strain>
    </source>
</reference>
<protein>
    <recommendedName>
        <fullName evidence="4 5">N5-carboxyaminoimidazole ribonucleotide synthase</fullName>
        <shortName evidence="4 5">N5-CAIR synthase</shortName>
        <ecNumber evidence="4 5">6.3.4.18</ecNumber>
    </recommendedName>
    <alternativeName>
        <fullName evidence="4 5">5-(carboxyamino)imidazole ribonucleotide synthetase</fullName>
    </alternativeName>
</protein>
<dbReference type="EMBL" id="BAABDD010000015">
    <property type="protein sequence ID" value="GAA3750577.1"/>
    <property type="molecule type" value="Genomic_DNA"/>
</dbReference>
<feature type="domain" description="ATP-grasp" evidence="6">
    <location>
        <begin position="112"/>
        <end position="300"/>
    </location>
</feature>
<dbReference type="InterPro" id="IPR040686">
    <property type="entry name" value="PurK_C"/>
</dbReference>
<dbReference type="Pfam" id="PF22660">
    <property type="entry name" value="RS_preATP-grasp-like"/>
    <property type="match status" value="1"/>
</dbReference>
<dbReference type="SUPFAM" id="SSF52440">
    <property type="entry name" value="PreATP-grasp domain"/>
    <property type="match status" value="1"/>
</dbReference>